<feature type="disulfide bond" evidence="21">
    <location>
        <begin position="213"/>
        <end position="243"/>
    </location>
</feature>
<dbReference type="GO" id="GO:0140825">
    <property type="term" value="F:lactoperoxidase activity"/>
    <property type="evidence" value="ECO:0007669"/>
    <property type="project" value="UniProtKB-EC"/>
</dbReference>
<dbReference type="GO" id="GO:0042744">
    <property type="term" value="P:hydrogen peroxide catabolic process"/>
    <property type="evidence" value="ECO:0007669"/>
    <property type="project" value="UniProtKB-KW"/>
</dbReference>
<dbReference type="GO" id="GO:0005576">
    <property type="term" value="C:extracellular region"/>
    <property type="evidence" value="ECO:0007669"/>
    <property type="project" value="UniProtKB-SubCell"/>
</dbReference>
<keyword evidence="11 19" id="KW-0106">Calcium</keyword>
<evidence type="ECO:0000256" key="12">
    <source>
        <dbReference type="ARBA" id="ARBA00023002"/>
    </source>
</evidence>
<feature type="disulfide bond" evidence="21">
    <location>
        <begin position="81"/>
        <end position="86"/>
    </location>
</feature>
<feature type="active site" description="Proton acceptor" evidence="17">
    <location>
        <position position="79"/>
    </location>
</feature>
<sequence length="337" mass="35768">MAMKYLALLSLLLNLAVLFSIVPKTTSEGGGYGDDCGDQSGNDVSNLCSAAEAIIFSRVQEAVLDDSRMAASLLRLHFHDCFVNGCDASVLLDDSANFVGEKTAAPNLNSLRGFDVIDAIKSDLESVCPETVSCADILATAARDSVVLSGGPSWDVQMGRKDSFTASKSLANNNIPGPNSTVANLVSKFQNVNLSLRDMVVLSGAHTMGRARCTTFRGRLQGATTSNAPDASLEFVQSLQELCSGSDSNATLANLDLATPATFDNQYYVNLLSGQGLLPSDQNLVTGDDQTLELVETYAEDVVAFFEDFKNSMIKMGSLGVGTGMNGEIRRNCRAVN</sequence>
<dbReference type="Gramene" id="PRQ39492">
    <property type="protein sequence ID" value="PRQ39492"/>
    <property type="gene ID" value="RchiOBHm_Chr4g0425811"/>
</dbReference>
<dbReference type="InterPro" id="IPR010255">
    <property type="entry name" value="Haem_peroxidase_sf"/>
</dbReference>
<dbReference type="FunFam" id="1.10.420.10:FF:000001">
    <property type="entry name" value="Peroxidase"/>
    <property type="match status" value="1"/>
</dbReference>
<dbReference type="Gene3D" id="1.10.520.10">
    <property type="match status" value="1"/>
</dbReference>
<keyword evidence="25" id="KW-1185">Reference proteome</keyword>
<feature type="binding site" evidence="19">
    <location>
        <position position="264"/>
    </location>
    <ligand>
        <name>Ca(2+)</name>
        <dbReference type="ChEBI" id="CHEBI:29108"/>
        <label>2</label>
    </ligand>
</feature>
<dbReference type="PANTHER" id="PTHR31388:SF28">
    <property type="entry name" value="PEROXIDASE 40"/>
    <property type="match status" value="1"/>
</dbReference>
<protein>
    <recommendedName>
        <fullName evidence="5 22">Peroxidase</fullName>
        <ecNumber evidence="5 22">1.11.1.7</ecNumber>
    </recommendedName>
</protein>
<keyword evidence="13 19" id="KW-0408">Iron</keyword>
<evidence type="ECO:0000256" key="16">
    <source>
        <dbReference type="ARBA" id="ARBA00023324"/>
    </source>
</evidence>
<dbReference type="GO" id="GO:0046872">
    <property type="term" value="F:metal ion binding"/>
    <property type="evidence" value="ECO:0007669"/>
    <property type="project" value="UniProtKB-UniRule"/>
</dbReference>
<dbReference type="Proteomes" id="UP000238479">
    <property type="component" value="Chromosome 4"/>
</dbReference>
<evidence type="ECO:0000256" key="15">
    <source>
        <dbReference type="ARBA" id="ARBA00023180"/>
    </source>
</evidence>
<feature type="binding site" evidence="19">
    <location>
        <position position="80"/>
    </location>
    <ligand>
        <name>Ca(2+)</name>
        <dbReference type="ChEBI" id="CHEBI:29108"/>
        <label>1</label>
    </ligand>
</feature>
<dbReference type="InterPro" id="IPR002016">
    <property type="entry name" value="Haem_peroxidase"/>
</dbReference>
<feature type="binding site" evidence="19">
    <location>
        <position position="89"/>
    </location>
    <ligand>
        <name>Ca(2+)</name>
        <dbReference type="ChEBI" id="CHEBI:29108"/>
        <label>1</label>
    </ligand>
</feature>
<keyword evidence="6 22" id="KW-0964">Secreted</keyword>
<evidence type="ECO:0000256" key="19">
    <source>
        <dbReference type="PIRSR" id="PIRSR600823-3"/>
    </source>
</evidence>
<feature type="binding site" evidence="19">
    <location>
        <position position="101"/>
    </location>
    <ligand>
        <name>Ca(2+)</name>
        <dbReference type="ChEBI" id="CHEBI:29108"/>
        <label>1</label>
    </ligand>
</feature>
<evidence type="ECO:0000256" key="8">
    <source>
        <dbReference type="ARBA" id="ARBA00022617"/>
    </source>
</evidence>
<dbReference type="GO" id="GO:0020037">
    <property type="term" value="F:heme binding"/>
    <property type="evidence" value="ECO:0007669"/>
    <property type="project" value="UniProtKB-UniRule"/>
</dbReference>
<keyword evidence="15" id="KW-0325">Glycoprotein</keyword>
<evidence type="ECO:0000256" key="11">
    <source>
        <dbReference type="ARBA" id="ARBA00022837"/>
    </source>
</evidence>
<dbReference type="InterPro" id="IPR019793">
    <property type="entry name" value="Peroxidases_heam-ligand_BS"/>
</dbReference>
<dbReference type="InterPro" id="IPR019794">
    <property type="entry name" value="Peroxidases_AS"/>
</dbReference>
<reference evidence="24 25" key="1">
    <citation type="journal article" date="2018" name="Nat. Genet.">
        <title>The Rosa genome provides new insights in the design of modern roses.</title>
        <authorList>
            <person name="Bendahmane M."/>
        </authorList>
    </citation>
    <scope>NUCLEOTIDE SEQUENCE [LARGE SCALE GENOMIC DNA]</scope>
    <source>
        <strain evidence="25">cv. Old Blush</strain>
    </source>
</reference>
<dbReference type="AlphaFoldDB" id="A0A2P6QZ82"/>
<dbReference type="InterPro" id="IPR000823">
    <property type="entry name" value="Peroxidase_pln"/>
</dbReference>
<dbReference type="PROSITE" id="PS50873">
    <property type="entry name" value="PEROXIDASE_4"/>
    <property type="match status" value="1"/>
</dbReference>
<feature type="binding site" evidence="19">
    <location>
        <position position="256"/>
    </location>
    <ligand>
        <name>Ca(2+)</name>
        <dbReference type="ChEBI" id="CHEBI:29108"/>
        <label>2</label>
    </ligand>
</feature>
<dbReference type="PRINTS" id="PR00458">
    <property type="entry name" value="PEROXIDASE"/>
</dbReference>
<dbReference type="SMR" id="A0A2P6QZ82"/>
<keyword evidence="14 21" id="KW-1015">Disulfide bond</keyword>
<dbReference type="PROSITE" id="PS00435">
    <property type="entry name" value="PEROXIDASE_1"/>
    <property type="match status" value="1"/>
</dbReference>
<gene>
    <name evidence="24" type="ORF">RchiOBHm_Chr4g0425811</name>
</gene>
<evidence type="ECO:0000256" key="20">
    <source>
        <dbReference type="PIRSR" id="PIRSR600823-4"/>
    </source>
</evidence>
<keyword evidence="12 22" id="KW-0560">Oxidoreductase</keyword>
<feature type="domain" description="Plant heme peroxidase family profile" evidence="23">
    <location>
        <begin position="45"/>
        <end position="337"/>
    </location>
</feature>
<feature type="binding site" evidence="19">
    <location>
        <position position="87"/>
    </location>
    <ligand>
        <name>Ca(2+)</name>
        <dbReference type="ChEBI" id="CHEBI:29108"/>
        <label>1</label>
    </ligand>
</feature>
<evidence type="ECO:0000259" key="23">
    <source>
        <dbReference type="PROSITE" id="PS50873"/>
    </source>
</evidence>
<dbReference type="Pfam" id="PF00141">
    <property type="entry name" value="peroxidase"/>
    <property type="match status" value="1"/>
</dbReference>
<dbReference type="OMA" id="YKNSCPE"/>
<evidence type="ECO:0000256" key="6">
    <source>
        <dbReference type="ARBA" id="ARBA00022525"/>
    </source>
</evidence>
<feature type="binding site" evidence="19">
    <location>
        <position position="207"/>
    </location>
    <ligand>
        <name>Ca(2+)</name>
        <dbReference type="ChEBI" id="CHEBI:29108"/>
        <label>2</label>
    </ligand>
</feature>
<dbReference type="Gene3D" id="1.10.420.10">
    <property type="entry name" value="Peroxidase, domain 2"/>
    <property type="match status" value="1"/>
</dbReference>
<dbReference type="GO" id="GO:0006979">
    <property type="term" value="P:response to oxidative stress"/>
    <property type="evidence" value="ECO:0007669"/>
    <property type="project" value="UniProtKB-UniRule"/>
</dbReference>
<dbReference type="OrthoDB" id="2113341at2759"/>
<organism evidence="24 25">
    <name type="scientific">Rosa chinensis</name>
    <name type="common">China rose</name>
    <dbReference type="NCBI Taxonomy" id="74649"/>
    <lineage>
        <taxon>Eukaryota</taxon>
        <taxon>Viridiplantae</taxon>
        <taxon>Streptophyta</taxon>
        <taxon>Embryophyta</taxon>
        <taxon>Tracheophyta</taxon>
        <taxon>Spermatophyta</taxon>
        <taxon>Magnoliopsida</taxon>
        <taxon>eudicotyledons</taxon>
        <taxon>Gunneridae</taxon>
        <taxon>Pentapetalae</taxon>
        <taxon>rosids</taxon>
        <taxon>fabids</taxon>
        <taxon>Rosales</taxon>
        <taxon>Rosaceae</taxon>
        <taxon>Rosoideae</taxon>
        <taxon>Rosoideae incertae sedis</taxon>
        <taxon>Rosa</taxon>
    </lineage>
</organism>
<evidence type="ECO:0000256" key="9">
    <source>
        <dbReference type="ARBA" id="ARBA00022723"/>
    </source>
</evidence>
<dbReference type="PRINTS" id="PR00461">
    <property type="entry name" value="PLPEROXIDASE"/>
</dbReference>
<evidence type="ECO:0000256" key="4">
    <source>
        <dbReference type="ARBA" id="ARBA00006873"/>
    </source>
</evidence>
<evidence type="ECO:0000256" key="18">
    <source>
        <dbReference type="PIRSR" id="PIRSR600823-2"/>
    </source>
</evidence>
<dbReference type="PROSITE" id="PS00436">
    <property type="entry name" value="PEROXIDASE_2"/>
    <property type="match status" value="1"/>
</dbReference>
<evidence type="ECO:0000256" key="5">
    <source>
        <dbReference type="ARBA" id="ARBA00012313"/>
    </source>
</evidence>
<dbReference type="EMBL" id="PDCK01000042">
    <property type="protein sequence ID" value="PRQ39492.1"/>
    <property type="molecule type" value="Genomic_DNA"/>
</dbReference>
<keyword evidence="8 22" id="KW-0349">Heme</keyword>
<feature type="binding site" evidence="19">
    <location>
        <position position="85"/>
    </location>
    <ligand>
        <name>Ca(2+)</name>
        <dbReference type="ChEBI" id="CHEBI:29108"/>
        <label>1</label>
    </ligand>
</feature>
<dbReference type="FunFam" id="1.10.520.10:FF:000006">
    <property type="entry name" value="Peroxidase"/>
    <property type="match status" value="1"/>
</dbReference>
<comment type="similarity">
    <text evidence="22">Belongs to the peroxidase family. Classical plant (class III) peroxidase subfamily.</text>
</comment>
<keyword evidence="16 22" id="KW-0376">Hydrogen peroxide</keyword>
<dbReference type="EC" id="1.11.1.7" evidence="5 22"/>
<evidence type="ECO:0000256" key="1">
    <source>
        <dbReference type="ARBA" id="ARBA00000189"/>
    </source>
</evidence>
<evidence type="ECO:0000256" key="3">
    <source>
        <dbReference type="ARBA" id="ARBA00004613"/>
    </source>
</evidence>
<keyword evidence="7 22" id="KW-0575">Peroxidase</keyword>
<feature type="binding site" evidence="18">
    <location>
        <position position="176"/>
    </location>
    <ligand>
        <name>substrate</name>
    </ligand>
</feature>
<dbReference type="SUPFAM" id="SSF48113">
    <property type="entry name" value="Heme-dependent peroxidases"/>
    <property type="match status" value="1"/>
</dbReference>
<evidence type="ECO:0000256" key="10">
    <source>
        <dbReference type="ARBA" id="ARBA00022729"/>
    </source>
</evidence>
<feature type="disulfide bond" evidence="21">
    <location>
        <begin position="134"/>
        <end position="333"/>
    </location>
</feature>
<comment type="cofactor">
    <cofactor evidence="19 22">
        <name>Ca(2+)</name>
        <dbReference type="ChEBI" id="CHEBI:29108"/>
    </cofactor>
    <text evidence="19 22">Binds 2 calcium ions per subunit.</text>
</comment>
<feature type="binding site" evidence="19">
    <location>
        <position position="259"/>
    </location>
    <ligand>
        <name>Ca(2+)</name>
        <dbReference type="ChEBI" id="CHEBI:29108"/>
        <label>2</label>
    </ligand>
</feature>
<dbReference type="STRING" id="74649.A0A2P6QZ82"/>
<evidence type="ECO:0000256" key="21">
    <source>
        <dbReference type="PIRSR" id="PIRSR600823-5"/>
    </source>
</evidence>
<keyword evidence="9 19" id="KW-0479">Metal-binding</keyword>
<comment type="subcellular location">
    <subcellularLocation>
        <location evidence="3 22">Secreted</location>
    </subcellularLocation>
</comment>
<evidence type="ECO:0000256" key="13">
    <source>
        <dbReference type="ARBA" id="ARBA00023004"/>
    </source>
</evidence>
<feature type="disulfide bond" evidence="21">
    <location>
        <begin position="48"/>
        <end position="128"/>
    </location>
</feature>
<accession>A0A2P6QZ82</accession>
<dbReference type="InterPro" id="IPR033905">
    <property type="entry name" value="Secretory_peroxidase"/>
</dbReference>
<evidence type="ECO:0000256" key="17">
    <source>
        <dbReference type="PIRSR" id="PIRSR600823-1"/>
    </source>
</evidence>
<feature type="binding site" evidence="19">
    <location>
        <position position="83"/>
    </location>
    <ligand>
        <name>Ca(2+)</name>
        <dbReference type="ChEBI" id="CHEBI:29108"/>
        <label>1</label>
    </ligand>
</feature>
<name>A0A2P6QZ82_ROSCH</name>
<feature type="site" description="Transition state stabilizer" evidence="20">
    <location>
        <position position="75"/>
    </location>
</feature>
<comment type="catalytic activity">
    <reaction evidence="1 22">
        <text>2 a phenolic donor + H2O2 = 2 a phenolic radical donor + 2 H2O</text>
        <dbReference type="Rhea" id="RHEA:56136"/>
        <dbReference type="ChEBI" id="CHEBI:15377"/>
        <dbReference type="ChEBI" id="CHEBI:16240"/>
        <dbReference type="ChEBI" id="CHEBI:139520"/>
        <dbReference type="ChEBI" id="CHEBI:139521"/>
        <dbReference type="EC" id="1.11.1.7"/>
    </reaction>
</comment>
<dbReference type="CDD" id="cd00693">
    <property type="entry name" value="secretory_peroxidase"/>
    <property type="match status" value="1"/>
</dbReference>
<comment type="function">
    <text evidence="2">Removal of H(2)O(2), oxidation of toxic reductants, biosynthesis and degradation of lignin, suberization, auxin catabolism, response to environmental stresses such as wounding, pathogen attack and oxidative stress. These functions might be dependent on each isozyme/isoform in each plant tissue.</text>
</comment>
<evidence type="ECO:0000256" key="22">
    <source>
        <dbReference type="RuleBase" id="RU362060"/>
    </source>
</evidence>
<evidence type="ECO:0000256" key="14">
    <source>
        <dbReference type="ARBA" id="ARBA00023157"/>
    </source>
</evidence>
<feature type="chain" id="PRO_5015022004" description="Peroxidase" evidence="22">
    <location>
        <begin position="28"/>
        <end position="337"/>
    </location>
</feature>
<comment type="caution">
    <text evidence="24">The sequence shown here is derived from an EMBL/GenBank/DDBJ whole genome shotgun (WGS) entry which is preliminary data.</text>
</comment>
<evidence type="ECO:0000313" key="25">
    <source>
        <dbReference type="Proteomes" id="UP000238479"/>
    </source>
</evidence>
<feature type="signal peptide" evidence="22">
    <location>
        <begin position="1"/>
        <end position="27"/>
    </location>
</feature>
<evidence type="ECO:0000256" key="7">
    <source>
        <dbReference type="ARBA" id="ARBA00022559"/>
    </source>
</evidence>
<evidence type="ECO:0000313" key="24">
    <source>
        <dbReference type="EMBL" id="PRQ39492.1"/>
    </source>
</evidence>
<dbReference type="PANTHER" id="PTHR31388">
    <property type="entry name" value="PEROXIDASE 72-RELATED"/>
    <property type="match status" value="1"/>
</dbReference>
<proteinExistence type="inferred from homology"/>
<evidence type="ECO:0000256" key="2">
    <source>
        <dbReference type="ARBA" id="ARBA00002322"/>
    </source>
</evidence>
<comment type="cofactor">
    <cofactor evidence="19 22">
        <name>heme b</name>
        <dbReference type="ChEBI" id="CHEBI:60344"/>
    </cofactor>
    <text evidence="19 22">Binds 1 heme b (iron(II)-protoporphyrin IX) group per subunit.</text>
</comment>
<comment type="similarity">
    <text evidence="4">Belongs to the peroxidase family. Ascorbate peroxidase subfamily.</text>
</comment>
<keyword evidence="10 22" id="KW-0732">Signal</keyword>
<feature type="binding site" description="axial binding residue" evidence="19">
    <location>
        <position position="206"/>
    </location>
    <ligand>
        <name>heme b</name>
        <dbReference type="ChEBI" id="CHEBI:60344"/>
    </ligand>
    <ligandPart>
        <name>Fe</name>
        <dbReference type="ChEBI" id="CHEBI:18248"/>
    </ligandPart>
</feature>